<sequence length="113" mass="12452">MRISSLPISKLPFQKKTQNYKKQEKKQNNNKEIILDQSKTEEKNLNSKSGELDRIGPLCGGRSNPRGGAPTLSKPDLEDSTLINGLNSGVQRVDSELSVTKGNNSLDQKEKGN</sequence>
<protein>
    <submittedName>
        <fullName evidence="2">Uncharacterized protein</fullName>
    </submittedName>
</protein>
<evidence type="ECO:0000313" key="3">
    <source>
        <dbReference type="Proteomes" id="UP001146793"/>
    </source>
</evidence>
<feature type="region of interest" description="Disordered" evidence="1">
    <location>
        <begin position="1"/>
        <end position="113"/>
    </location>
</feature>
<feature type="compositionally biased region" description="Basic and acidic residues" evidence="1">
    <location>
        <begin position="38"/>
        <end position="54"/>
    </location>
</feature>
<gene>
    <name evidence="2" type="ORF">M0812_10167</name>
</gene>
<organism evidence="2 3">
    <name type="scientific">Anaeramoeba flamelloides</name>
    <dbReference type="NCBI Taxonomy" id="1746091"/>
    <lineage>
        <taxon>Eukaryota</taxon>
        <taxon>Metamonada</taxon>
        <taxon>Anaeramoebidae</taxon>
        <taxon>Anaeramoeba</taxon>
    </lineage>
</organism>
<proteinExistence type="predicted"/>
<dbReference type="Proteomes" id="UP001146793">
    <property type="component" value="Unassembled WGS sequence"/>
</dbReference>
<evidence type="ECO:0000256" key="1">
    <source>
        <dbReference type="SAM" id="MobiDB-lite"/>
    </source>
</evidence>
<evidence type="ECO:0000313" key="2">
    <source>
        <dbReference type="EMBL" id="KAJ3444314.1"/>
    </source>
</evidence>
<comment type="caution">
    <text evidence="2">The sequence shown here is derived from an EMBL/GenBank/DDBJ whole genome shotgun (WGS) entry which is preliminary data.</text>
</comment>
<name>A0AAV7ZQS5_9EUKA</name>
<feature type="compositionally biased region" description="Polar residues" evidence="1">
    <location>
        <begin position="97"/>
        <end position="106"/>
    </location>
</feature>
<feature type="compositionally biased region" description="Polar residues" evidence="1">
    <location>
        <begin position="81"/>
        <end position="90"/>
    </location>
</feature>
<reference evidence="2" key="1">
    <citation type="submission" date="2022-08" db="EMBL/GenBank/DDBJ databases">
        <title>Novel sulphate-reducing endosymbionts in the free-living metamonad Anaeramoeba.</title>
        <authorList>
            <person name="Jerlstrom-Hultqvist J."/>
            <person name="Cepicka I."/>
            <person name="Gallot-Lavallee L."/>
            <person name="Salas-Leiva D."/>
            <person name="Curtis B.A."/>
            <person name="Zahonova K."/>
            <person name="Pipaliya S."/>
            <person name="Dacks J."/>
            <person name="Roger A.J."/>
        </authorList>
    </citation>
    <scope>NUCLEOTIDE SEQUENCE</scope>
    <source>
        <strain evidence="2">Busselton2</strain>
    </source>
</reference>
<accession>A0AAV7ZQS5</accession>
<dbReference type="EMBL" id="JANTQA010000023">
    <property type="protein sequence ID" value="KAJ3444314.1"/>
    <property type="molecule type" value="Genomic_DNA"/>
</dbReference>
<dbReference type="AlphaFoldDB" id="A0AAV7ZQS5"/>